<dbReference type="AlphaFoldDB" id="A0A6M8HRU6"/>
<proteinExistence type="predicted"/>
<dbReference type="EMBL" id="CP053708">
    <property type="protein sequence ID" value="QKE90996.1"/>
    <property type="molecule type" value="Genomic_DNA"/>
</dbReference>
<reference evidence="1 2" key="1">
    <citation type="journal article" date="2014" name="World J. Microbiol. Biotechnol.">
        <title>Biodiversity and physiological characteristics of Antarctic and Arctic lichens-associated bacteria.</title>
        <authorList>
            <person name="Lee Y.M."/>
            <person name="Kim E.H."/>
            <person name="Lee H.K."/>
            <person name="Hong S.G."/>
        </authorList>
    </citation>
    <scope>NUCLEOTIDE SEQUENCE [LARGE SCALE GENOMIC DNA]</scope>
    <source>
        <strain evidence="1 2">PAMC 26569</strain>
    </source>
</reference>
<dbReference type="RefSeq" id="WP_171836717.1">
    <property type="nucleotide sequence ID" value="NZ_CP053708.1"/>
</dbReference>
<dbReference type="Proteomes" id="UP000500767">
    <property type="component" value="Chromosome"/>
</dbReference>
<sequence length="81" mass="8851">MDLEGRNLGSEVRDRLQAEAVRSSNPTLIASLDCAIVASKTSLTGPMSDQEAHLRGLRIDTELTRREIEQAVTHPSHLPGM</sequence>
<keyword evidence="2" id="KW-1185">Reference proteome</keyword>
<protein>
    <submittedName>
        <fullName evidence="1">Uncharacterized protein</fullName>
    </submittedName>
</protein>
<evidence type="ECO:0000313" key="2">
    <source>
        <dbReference type="Proteomes" id="UP000500767"/>
    </source>
</evidence>
<organism evidence="1 2">
    <name type="scientific">Lichenicola cladoniae</name>
    <dbReference type="NCBI Taxonomy" id="1484109"/>
    <lineage>
        <taxon>Bacteria</taxon>
        <taxon>Pseudomonadati</taxon>
        <taxon>Pseudomonadota</taxon>
        <taxon>Alphaproteobacteria</taxon>
        <taxon>Acetobacterales</taxon>
        <taxon>Acetobacteraceae</taxon>
        <taxon>Lichenicola</taxon>
    </lineage>
</organism>
<dbReference type="KEGG" id="lck:HN018_13925"/>
<gene>
    <name evidence="1" type="ORF">HN018_13925</name>
</gene>
<accession>A0A6M8HRU6</accession>
<evidence type="ECO:0000313" key="1">
    <source>
        <dbReference type="EMBL" id="QKE90996.1"/>
    </source>
</evidence>
<name>A0A6M8HRU6_9PROT</name>